<dbReference type="AlphaFoldDB" id="A0A0A9DVK3"/>
<dbReference type="EMBL" id="GBRH01210088">
    <property type="protein sequence ID" value="JAD87807.1"/>
    <property type="molecule type" value="Transcribed_RNA"/>
</dbReference>
<organism evidence="1">
    <name type="scientific">Arundo donax</name>
    <name type="common">Giant reed</name>
    <name type="synonym">Donax arundinaceus</name>
    <dbReference type="NCBI Taxonomy" id="35708"/>
    <lineage>
        <taxon>Eukaryota</taxon>
        <taxon>Viridiplantae</taxon>
        <taxon>Streptophyta</taxon>
        <taxon>Embryophyta</taxon>
        <taxon>Tracheophyta</taxon>
        <taxon>Spermatophyta</taxon>
        <taxon>Magnoliopsida</taxon>
        <taxon>Liliopsida</taxon>
        <taxon>Poales</taxon>
        <taxon>Poaceae</taxon>
        <taxon>PACMAD clade</taxon>
        <taxon>Arundinoideae</taxon>
        <taxon>Arundineae</taxon>
        <taxon>Arundo</taxon>
    </lineage>
</organism>
<proteinExistence type="predicted"/>
<reference evidence="1" key="2">
    <citation type="journal article" date="2015" name="Data Brief">
        <title>Shoot transcriptome of the giant reed, Arundo donax.</title>
        <authorList>
            <person name="Barrero R.A."/>
            <person name="Guerrero F.D."/>
            <person name="Moolhuijzen P."/>
            <person name="Goolsby J.A."/>
            <person name="Tidwell J."/>
            <person name="Bellgard S.E."/>
            <person name="Bellgard M.I."/>
        </authorList>
    </citation>
    <scope>NUCLEOTIDE SEQUENCE</scope>
    <source>
        <tissue evidence="1">Shoot tissue taken approximately 20 cm above the soil surface</tissue>
    </source>
</reference>
<evidence type="ECO:0000313" key="1">
    <source>
        <dbReference type="EMBL" id="JAD87807.1"/>
    </source>
</evidence>
<sequence>MHNRSAPILIQNAFSSGRKRRIDPFSFLCALRPSSNRCLTIIKHCSCWIQLNWSIWHQFTLREHSI</sequence>
<name>A0A0A9DVK3_ARUDO</name>
<reference evidence="1" key="1">
    <citation type="submission" date="2014-09" db="EMBL/GenBank/DDBJ databases">
        <authorList>
            <person name="Magalhaes I.L.F."/>
            <person name="Oliveira U."/>
            <person name="Santos F.R."/>
            <person name="Vidigal T.H.D.A."/>
            <person name="Brescovit A.D."/>
            <person name="Santos A.J."/>
        </authorList>
    </citation>
    <scope>NUCLEOTIDE SEQUENCE</scope>
    <source>
        <tissue evidence="1">Shoot tissue taken approximately 20 cm above the soil surface</tissue>
    </source>
</reference>
<accession>A0A0A9DVK3</accession>
<protein>
    <submittedName>
        <fullName evidence="1">Uncharacterized protein</fullName>
    </submittedName>
</protein>